<sequence length="64" mass="7096">MAMPDTVENRLEISQELLTVSYLHHDAGNQDYAAALRRQSMACLEGTGDIEDYARILGKAEEAL</sequence>
<dbReference type="Pfam" id="PF23938">
    <property type="entry name" value="DUF7273"/>
    <property type="match status" value="1"/>
</dbReference>
<dbReference type="RefSeq" id="YP_009638263.1">
    <property type="nucleotide sequence ID" value="NC_042334.1"/>
</dbReference>
<reference evidence="2 3" key="1">
    <citation type="journal article" date="2012" name="J. Virol.">
        <title>Complete Genome Sequences of 138 Mycobacteriophages.</title>
        <authorList>
            <consortium name="the Science Education Alliance Phage Hunters Advancing Genomics and Evolutionary Science Program"/>
            <consortium name="the KwaZulu-Natal Research Institute for Tuberculosis and HIV Mycobacterial Genetics Course Students"/>
            <consortium name="the Phage Hunters Integrating Research and Education Program"/>
            <person name="Hatfull G.F."/>
        </authorList>
    </citation>
    <scope>NUCLEOTIDE SEQUENCE [LARGE SCALE GENOMIC DNA]</scope>
</reference>
<dbReference type="InterPro" id="IPR055697">
    <property type="entry name" value="DUF7273"/>
</dbReference>
<evidence type="ECO:0000313" key="3">
    <source>
        <dbReference type="Proteomes" id="UP000005658"/>
    </source>
</evidence>
<protein>
    <recommendedName>
        <fullName evidence="1">DUF7273 domain-containing protein</fullName>
    </recommendedName>
</protein>
<organism evidence="2 3">
    <name type="scientific">Mycobacterium phage Jeffabunny</name>
    <dbReference type="NCBI Taxonomy" id="2923004"/>
    <lineage>
        <taxon>Viruses</taxon>
        <taxon>Duplodnaviria</taxon>
        <taxon>Heunggongvirae</taxon>
        <taxon>Uroviricota</taxon>
        <taxon>Caudoviricetes</taxon>
        <taxon>Gladiatorvirus</taxon>
        <taxon>Gladiatorvirus jeffabunny</taxon>
    </lineage>
</organism>
<keyword evidence="3" id="KW-1185">Reference proteome</keyword>
<dbReference type="EMBL" id="JN699019">
    <property type="protein sequence ID" value="AER50323.1"/>
    <property type="molecule type" value="Genomic_DNA"/>
</dbReference>
<accession>G8IC79</accession>
<proteinExistence type="predicted"/>
<dbReference type="Proteomes" id="UP000005658">
    <property type="component" value="Segment"/>
</dbReference>
<evidence type="ECO:0000313" key="2">
    <source>
        <dbReference type="EMBL" id="AER50323.1"/>
    </source>
</evidence>
<evidence type="ECO:0000259" key="1">
    <source>
        <dbReference type="Pfam" id="PF23938"/>
    </source>
</evidence>
<feature type="domain" description="DUF7273" evidence="1">
    <location>
        <begin position="3"/>
        <end position="63"/>
    </location>
</feature>
<gene>
    <name evidence="2" type="primary">92</name>
    <name evidence="2" type="ORF">JEFFABUNNY_92</name>
</gene>
<dbReference type="OrthoDB" id="23443at10239"/>
<dbReference type="GeneID" id="40235033"/>
<name>G8IC79_9CAUD</name>